<dbReference type="CDD" id="cd00865">
    <property type="entry name" value="PEBP_bact_arch"/>
    <property type="match status" value="1"/>
</dbReference>
<accession>A0ABW5J3P0</accession>
<dbReference type="RefSeq" id="WP_340239074.1">
    <property type="nucleotide sequence ID" value="NZ_JBBEWC010000011.1"/>
</dbReference>
<dbReference type="PANTHER" id="PTHR30289">
    <property type="entry name" value="UNCHARACTERIZED PROTEIN YBCL-RELATED"/>
    <property type="match status" value="1"/>
</dbReference>
<dbReference type="EMBL" id="JBHULC010000005">
    <property type="protein sequence ID" value="MFD2520426.1"/>
    <property type="molecule type" value="Genomic_DNA"/>
</dbReference>
<dbReference type="Pfam" id="PF01161">
    <property type="entry name" value="PBP"/>
    <property type="match status" value="1"/>
</dbReference>
<dbReference type="InterPro" id="IPR036610">
    <property type="entry name" value="PEBP-like_sf"/>
</dbReference>
<keyword evidence="3" id="KW-1185">Reference proteome</keyword>
<reference evidence="3" key="1">
    <citation type="journal article" date="2019" name="Int. J. Syst. Evol. Microbiol.">
        <title>The Global Catalogue of Microorganisms (GCM) 10K type strain sequencing project: providing services to taxonomists for standard genome sequencing and annotation.</title>
        <authorList>
            <consortium name="The Broad Institute Genomics Platform"/>
            <consortium name="The Broad Institute Genome Sequencing Center for Infectious Disease"/>
            <person name="Wu L."/>
            <person name="Ma J."/>
        </authorList>
    </citation>
    <scope>NUCLEOTIDE SEQUENCE [LARGE SCALE GENOMIC DNA]</scope>
    <source>
        <strain evidence="3">KCTC 52344</strain>
    </source>
</reference>
<keyword evidence="1" id="KW-0732">Signal</keyword>
<dbReference type="InterPro" id="IPR008914">
    <property type="entry name" value="PEBP"/>
</dbReference>
<name>A0ABW5J3P0_9BACT</name>
<dbReference type="NCBIfam" id="TIGR00481">
    <property type="entry name" value="YbhB/YbcL family Raf kinase inhibitor-like protein"/>
    <property type="match status" value="1"/>
</dbReference>
<dbReference type="Gene3D" id="3.90.280.10">
    <property type="entry name" value="PEBP-like"/>
    <property type="match status" value="1"/>
</dbReference>
<dbReference type="GO" id="GO:0004860">
    <property type="term" value="F:protein kinase inhibitor activity"/>
    <property type="evidence" value="ECO:0007669"/>
    <property type="project" value="UniProtKB-KW"/>
</dbReference>
<evidence type="ECO:0000256" key="1">
    <source>
        <dbReference type="SAM" id="SignalP"/>
    </source>
</evidence>
<evidence type="ECO:0000313" key="3">
    <source>
        <dbReference type="Proteomes" id="UP001597510"/>
    </source>
</evidence>
<dbReference type="SUPFAM" id="SSF49777">
    <property type="entry name" value="PEBP-like"/>
    <property type="match status" value="1"/>
</dbReference>
<evidence type="ECO:0000313" key="2">
    <source>
        <dbReference type="EMBL" id="MFD2520426.1"/>
    </source>
</evidence>
<gene>
    <name evidence="2" type="ORF">ACFSR2_06005</name>
</gene>
<protein>
    <submittedName>
        <fullName evidence="2">YbhB/YbcL family Raf kinase inhibitor-like protein</fullName>
    </submittedName>
</protein>
<sequence length="179" mass="19265">MRKIGTFLVMLMAISSFSSAQNFTLKSKDLGGQASQKEFFNSFGCTGQNISPQLSWTDVPKGTQSFAITIYDKDAPTGSGWWHWVVFNIPANVTELKAGAGDISKGIAPKECVQSITDFGTQGYGGPCPPPGAPHEYLITVYALKSKLELDKNASPAMVGFNLSANTIEKASIVMYGQR</sequence>
<dbReference type="Proteomes" id="UP001597510">
    <property type="component" value="Unassembled WGS sequence"/>
</dbReference>
<feature type="signal peptide" evidence="1">
    <location>
        <begin position="1"/>
        <end position="20"/>
    </location>
</feature>
<organism evidence="2 3">
    <name type="scientific">Emticicia soli</name>
    <dbReference type="NCBI Taxonomy" id="2027878"/>
    <lineage>
        <taxon>Bacteria</taxon>
        <taxon>Pseudomonadati</taxon>
        <taxon>Bacteroidota</taxon>
        <taxon>Cytophagia</taxon>
        <taxon>Cytophagales</taxon>
        <taxon>Leadbetterellaceae</taxon>
        <taxon>Emticicia</taxon>
    </lineage>
</organism>
<comment type="caution">
    <text evidence="2">The sequence shown here is derived from an EMBL/GenBank/DDBJ whole genome shotgun (WGS) entry which is preliminary data.</text>
</comment>
<dbReference type="InterPro" id="IPR005247">
    <property type="entry name" value="YbhB_YbcL/LppC-like"/>
</dbReference>
<proteinExistence type="predicted"/>
<dbReference type="PANTHER" id="PTHR30289:SF1">
    <property type="entry name" value="PEBP (PHOSPHATIDYLETHANOLAMINE-BINDING PROTEIN) FAMILY PROTEIN"/>
    <property type="match status" value="1"/>
</dbReference>
<feature type="chain" id="PRO_5045340252" evidence="1">
    <location>
        <begin position="21"/>
        <end position="179"/>
    </location>
</feature>
<keyword evidence="2" id="KW-0649">Protein kinase inhibitor</keyword>